<protein>
    <submittedName>
        <fullName evidence="6">Macrolide ABC transporter ATP-binding protein</fullName>
    </submittedName>
</protein>
<dbReference type="InterPro" id="IPR027417">
    <property type="entry name" value="P-loop_NTPase"/>
</dbReference>
<dbReference type="GO" id="GO:0098796">
    <property type="term" value="C:membrane protein complex"/>
    <property type="evidence" value="ECO:0007669"/>
    <property type="project" value="UniProtKB-ARBA"/>
</dbReference>
<dbReference type="PANTHER" id="PTHR24220">
    <property type="entry name" value="IMPORT ATP-BINDING PROTEIN"/>
    <property type="match status" value="1"/>
</dbReference>
<evidence type="ECO:0000256" key="2">
    <source>
        <dbReference type="ARBA" id="ARBA00022741"/>
    </source>
</evidence>
<dbReference type="GO" id="GO:0005886">
    <property type="term" value="C:plasma membrane"/>
    <property type="evidence" value="ECO:0007669"/>
    <property type="project" value="TreeGrafter"/>
</dbReference>
<keyword evidence="3 6" id="KW-0067">ATP-binding</keyword>
<dbReference type="PROSITE" id="PS50893">
    <property type="entry name" value="ABC_TRANSPORTER_2"/>
    <property type="match status" value="1"/>
</dbReference>
<comment type="caution">
    <text evidence="6">The sequence shown here is derived from an EMBL/GenBank/DDBJ whole genome shotgun (WGS) entry which is preliminary data.</text>
</comment>
<reference evidence="6 7" key="1">
    <citation type="submission" date="2017-08" db="EMBL/GenBank/DDBJ databases">
        <title>Infants hospitalized years apart are colonized by the same room-sourced microbial strains.</title>
        <authorList>
            <person name="Brooks B."/>
            <person name="Olm M.R."/>
            <person name="Firek B.A."/>
            <person name="Baker R."/>
            <person name="Thomas B.C."/>
            <person name="Morowitz M.J."/>
            <person name="Banfield J.F."/>
        </authorList>
    </citation>
    <scope>NUCLEOTIDE SEQUENCE [LARGE SCALE GENOMIC DNA]</scope>
    <source>
        <strain evidence="6">S2_003_000_R2_14</strain>
    </source>
</reference>
<dbReference type="GO" id="GO:0016887">
    <property type="term" value="F:ATP hydrolysis activity"/>
    <property type="evidence" value="ECO:0007669"/>
    <property type="project" value="InterPro"/>
</dbReference>
<dbReference type="GO" id="GO:0005524">
    <property type="term" value="F:ATP binding"/>
    <property type="evidence" value="ECO:0007669"/>
    <property type="project" value="UniProtKB-KW"/>
</dbReference>
<dbReference type="PROSITE" id="PS00211">
    <property type="entry name" value="ABC_TRANSPORTER_1"/>
    <property type="match status" value="1"/>
</dbReference>
<dbReference type="SUPFAM" id="SSF52540">
    <property type="entry name" value="P-loop containing nucleoside triphosphate hydrolases"/>
    <property type="match status" value="1"/>
</dbReference>
<accession>A0A2W5TC02</accession>
<dbReference type="InterPro" id="IPR017871">
    <property type="entry name" value="ABC_transporter-like_CS"/>
</dbReference>
<keyword evidence="2" id="KW-0547">Nucleotide-binding</keyword>
<dbReference type="Proteomes" id="UP000249061">
    <property type="component" value="Unassembled WGS sequence"/>
</dbReference>
<dbReference type="GO" id="GO:0022857">
    <property type="term" value="F:transmembrane transporter activity"/>
    <property type="evidence" value="ECO:0007669"/>
    <property type="project" value="TreeGrafter"/>
</dbReference>
<evidence type="ECO:0000256" key="3">
    <source>
        <dbReference type="ARBA" id="ARBA00022840"/>
    </source>
</evidence>
<sequence>MAVVEVENVSRVYEEKGQLPAQALRGVSLKVEKGEFMALSGPSGSGKTTLLNLIGGLDQVSSGEIRIDGRALSGLSRKDLADLRRDRIGYVFQAYNLVPVLTASENAAYVLELRGVSAAERRARVKAVFERIGLGAHLDSRPLKMSGGQQQRVAVARAIVAEPAVILADEPTANLDQATGAALMDLMRELNQERGITFIFSTHDPMVLERADRVVKLIDGQVVTHAPAP</sequence>
<evidence type="ECO:0000313" key="7">
    <source>
        <dbReference type="Proteomes" id="UP000249061"/>
    </source>
</evidence>
<dbReference type="InterPro" id="IPR003439">
    <property type="entry name" value="ABC_transporter-like_ATP-bd"/>
</dbReference>
<dbReference type="CDD" id="cd03255">
    <property type="entry name" value="ABC_MJ0796_LolCDE_FtsE"/>
    <property type="match status" value="1"/>
</dbReference>
<dbReference type="FunFam" id="3.40.50.300:FF:000032">
    <property type="entry name" value="Export ABC transporter ATP-binding protein"/>
    <property type="match status" value="1"/>
</dbReference>
<evidence type="ECO:0000256" key="4">
    <source>
        <dbReference type="ARBA" id="ARBA00038388"/>
    </source>
</evidence>
<dbReference type="Pfam" id="PF00005">
    <property type="entry name" value="ABC_tran"/>
    <property type="match status" value="1"/>
</dbReference>
<gene>
    <name evidence="6" type="ORF">DI536_17680</name>
</gene>
<keyword evidence="1" id="KW-0813">Transport</keyword>
<comment type="similarity">
    <text evidence="4">Belongs to the ABC transporter superfamily. Macrolide exporter (TC 3.A.1.122) family.</text>
</comment>
<evidence type="ECO:0000259" key="5">
    <source>
        <dbReference type="PROSITE" id="PS50893"/>
    </source>
</evidence>
<name>A0A2W5TC02_9BACT</name>
<dbReference type="InterPro" id="IPR015854">
    <property type="entry name" value="ABC_transpr_LolD-like"/>
</dbReference>
<dbReference type="EMBL" id="QFQP01000014">
    <property type="protein sequence ID" value="PZR11457.1"/>
    <property type="molecule type" value="Genomic_DNA"/>
</dbReference>
<dbReference type="InterPro" id="IPR003593">
    <property type="entry name" value="AAA+_ATPase"/>
</dbReference>
<evidence type="ECO:0000313" key="6">
    <source>
        <dbReference type="EMBL" id="PZR11457.1"/>
    </source>
</evidence>
<dbReference type="SMART" id="SM00382">
    <property type="entry name" value="AAA"/>
    <property type="match status" value="1"/>
</dbReference>
<evidence type="ECO:0000256" key="1">
    <source>
        <dbReference type="ARBA" id="ARBA00022448"/>
    </source>
</evidence>
<dbReference type="Gene3D" id="3.40.50.300">
    <property type="entry name" value="P-loop containing nucleotide triphosphate hydrolases"/>
    <property type="match status" value="1"/>
</dbReference>
<organism evidence="6 7">
    <name type="scientific">Archangium gephyra</name>
    <dbReference type="NCBI Taxonomy" id="48"/>
    <lineage>
        <taxon>Bacteria</taxon>
        <taxon>Pseudomonadati</taxon>
        <taxon>Myxococcota</taxon>
        <taxon>Myxococcia</taxon>
        <taxon>Myxococcales</taxon>
        <taxon>Cystobacterineae</taxon>
        <taxon>Archangiaceae</taxon>
        <taxon>Archangium</taxon>
    </lineage>
</organism>
<dbReference type="AlphaFoldDB" id="A0A2W5TC02"/>
<dbReference type="InterPro" id="IPR017911">
    <property type="entry name" value="MacB-like_ATP-bd"/>
</dbReference>
<feature type="domain" description="ABC transporter" evidence="5">
    <location>
        <begin position="4"/>
        <end position="228"/>
    </location>
</feature>
<proteinExistence type="inferred from homology"/>